<evidence type="ECO:0000256" key="1">
    <source>
        <dbReference type="SAM" id="MobiDB-lite"/>
    </source>
</evidence>
<sequence length="212" mass="24078">MMPSPDITVELVGLNWSGFRQAELVQEAKKTDGISYLAVTESRNRQRQLAERKELPREVTGWIGREAVRKRPSEINPDRKEGERWPEGRSESQLQTVEGNELRERQTDPSRDIRPDGRFKPPLVDASPSCSDATGSDPYTNGSRLGYREMVPESDGLIVRILPDGRRCWNVILAVRNRIESPRFVSAMGCGAEYVLTDPEVIRDWFWGAKHG</sequence>
<feature type="compositionally biased region" description="Polar residues" evidence="1">
    <location>
        <begin position="128"/>
        <end position="143"/>
    </location>
</feature>
<dbReference type="AlphaFoldDB" id="A0A8S9RMZ5"/>
<evidence type="ECO:0000313" key="2">
    <source>
        <dbReference type="EMBL" id="KAF3574219.1"/>
    </source>
</evidence>
<comment type="caution">
    <text evidence="2">The sequence shown here is derived from an EMBL/GenBank/DDBJ whole genome shotgun (WGS) entry which is preliminary data.</text>
</comment>
<gene>
    <name evidence="2" type="ORF">F2Q69_00059763</name>
</gene>
<name>A0A8S9RMZ5_BRACR</name>
<proteinExistence type="predicted"/>
<feature type="compositionally biased region" description="Basic and acidic residues" evidence="1">
    <location>
        <begin position="69"/>
        <end position="90"/>
    </location>
</feature>
<accession>A0A8S9RMZ5</accession>
<feature type="region of interest" description="Disordered" evidence="1">
    <location>
        <begin position="69"/>
        <end position="146"/>
    </location>
</feature>
<feature type="compositionally biased region" description="Basic and acidic residues" evidence="1">
    <location>
        <begin position="100"/>
        <end position="119"/>
    </location>
</feature>
<protein>
    <submittedName>
        <fullName evidence="2">Uncharacterized protein</fullName>
    </submittedName>
</protein>
<organism evidence="2 3">
    <name type="scientific">Brassica cretica</name>
    <name type="common">Mustard</name>
    <dbReference type="NCBI Taxonomy" id="69181"/>
    <lineage>
        <taxon>Eukaryota</taxon>
        <taxon>Viridiplantae</taxon>
        <taxon>Streptophyta</taxon>
        <taxon>Embryophyta</taxon>
        <taxon>Tracheophyta</taxon>
        <taxon>Spermatophyta</taxon>
        <taxon>Magnoliopsida</taxon>
        <taxon>eudicotyledons</taxon>
        <taxon>Gunneridae</taxon>
        <taxon>Pentapetalae</taxon>
        <taxon>rosids</taxon>
        <taxon>malvids</taxon>
        <taxon>Brassicales</taxon>
        <taxon>Brassicaceae</taxon>
        <taxon>Brassiceae</taxon>
        <taxon>Brassica</taxon>
    </lineage>
</organism>
<reference evidence="2" key="1">
    <citation type="submission" date="2019-12" db="EMBL/GenBank/DDBJ databases">
        <title>Genome sequencing and annotation of Brassica cretica.</title>
        <authorList>
            <person name="Studholme D.J."/>
            <person name="Sarris P."/>
        </authorList>
    </citation>
    <scope>NUCLEOTIDE SEQUENCE</scope>
    <source>
        <strain evidence="2">PFS-109/04</strain>
        <tissue evidence="2">Leaf</tissue>
    </source>
</reference>
<dbReference type="Proteomes" id="UP000712600">
    <property type="component" value="Unassembled WGS sequence"/>
</dbReference>
<dbReference type="EMBL" id="QGKX02000095">
    <property type="protein sequence ID" value="KAF3574219.1"/>
    <property type="molecule type" value="Genomic_DNA"/>
</dbReference>
<evidence type="ECO:0000313" key="3">
    <source>
        <dbReference type="Proteomes" id="UP000712600"/>
    </source>
</evidence>